<keyword evidence="2" id="KW-0472">Membrane</keyword>
<accession>A0A2N8HCI1</accession>
<proteinExistence type="predicted"/>
<evidence type="ECO:0000256" key="2">
    <source>
        <dbReference type="SAM" id="Phobius"/>
    </source>
</evidence>
<keyword evidence="2" id="KW-1133">Transmembrane helix</keyword>
<evidence type="ECO:0008006" key="5">
    <source>
        <dbReference type="Google" id="ProtNLM"/>
    </source>
</evidence>
<feature type="region of interest" description="Disordered" evidence="1">
    <location>
        <begin position="492"/>
        <end position="547"/>
    </location>
</feature>
<gene>
    <name evidence="3" type="ORF">CXU22_07535</name>
</gene>
<dbReference type="AlphaFoldDB" id="A0A2N8HCI1"/>
<dbReference type="EMBL" id="PJKA01000012">
    <property type="protein sequence ID" value="PNC17596.1"/>
    <property type="molecule type" value="Genomic_DNA"/>
</dbReference>
<dbReference type="RefSeq" id="WP_102714148.1">
    <property type="nucleotide sequence ID" value="NZ_PJKA01000012.1"/>
</dbReference>
<feature type="transmembrane region" description="Helical" evidence="2">
    <location>
        <begin position="74"/>
        <end position="95"/>
    </location>
</feature>
<feature type="compositionally biased region" description="Basic and acidic residues" evidence="1">
    <location>
        <begin position="25"/>
        <end position="35"/>
    </location>
</feature>
<keyword evidence="2" id="KW-0812">Transmembrane</keyword>
<evidence type="ECO:0000313" key="4">
    <source>
        <dbReference type="Proteomes" id="UP000236000"/>
    </source>
</evidence>
<evidence type="ECO:0000313" key="3">
    <source>
        <dbReference type="EMBL" id="PNC17596.1"/>
    </source>
</evidence>
<dbReference type="Proteomes" id="UP000236000">
    <property type="component" value="Unassembled WGS sequence"/>
</dbReference>
<feature type="compositionally biased region" description="Low complexity" evidence="1">
    <location>
        <begin position="494"/>
        <end position="506"/>
    </location>
</feature>
<evidence type="ECO:0000256" key="1">
    <source>
        <dbReference type="SAM" id="MobiDB-lite"/>
    </source>
</evidence>
<dbReference type="OrthoDB" id="199332at2"/>
<name>A0A2N8HCI1_9BACT</name>
<protein>
    <recommendedName>
        <fullName evidence="5">AsmA-like C-terminal domain-containing protein</fullName>
    </recommendedName>
</protein>
<feature type="region of interest" description="Disordered" evidence="1">
    <location>
        <begin position="1"/>
        <end position="35"/>
    </location>
</feature>
<comment type="caution">
    <text evidence="3">The sequence shown here is derived from an EMBL/GenBank/DDBJ whole genome shotgun (WGS) entry which is preliminary data.</text>
</comment>
<sequence length="547" mass="59760">MKNSDSDPESSSSSQGTDNIMRQLHASDSRGVERRREVVVRPDGTKVIRVEKRRRTYHDDRNESGQAVLKNKRFLIALCIVVLLAVGALAGTYMYRLTSFNTEEFTSRLQSDLSAAWGGEVEISGMAMDGLSMKASRIKVSFPEDSCLSFAVLEGISGEISATSLFMGKIKGESMNVAKAVVALRPGFTKFAVPQTGRELPFVFRRYTAPRLEVGYAHQKEEFTLERNDGPFFLTAEAYIRTSGAGAEPEYVLDLSQQKLKIKGWPLMSMDAGSLILNGNGIRQLTFSGFLDKGRLLNKPAELSTFMITGNFLLGTDFRHPAWTLTGRNFELLSLVGNDFSSFLKVQMGEQEVDEKHELKVDFGLPVAAEQKRPSVKGYSGSVVKATMLRLPVFRLLAAMTAQNSEIRLPYSSPVFTSGSFLLESDGTDRSVSLTEISLFEQGFLGVTGVLNSNGTELEGNLVFKIPSYMVNGVRIPSGATQEGRDIVLSVKISGSPSSPQDSSGPMLQEVEPRAERPGMQAAPSRGMAHPAPSTPSPSRITVDGFM</sequence>
<organism evidence="3 4">
    <name type="scientific">Akkermansia muciniphila</name>
    <dbReference type="NCBI Taxonomy" id="239935"/>
    <lineage>
        <taxon>Bacteria</taxon>
        <taxon>Pseudomonadati</taxon>
        <taxon>Verrucomicrobiota</taxon>
        <taxon>Verrucomicrobiia</taxon>
        <taxon>Verrucomicrobiales</taxon>
        <taxon>Akkermansiaceae</taxon>
        <taxon>Akkermansia</taxon>
    </lineage>
</organism>
<reference evidence="3 4" key="1">
    <citation type="journal article" date="2017" name="BMC Genomics">
        <title>Genome sequencing of 39 Akkermansia muciniphila isolates reveals its population structure, genomic and functional diverisity, and global distribution in mammalian gut microbiotas.</title>
        <authorList>
            <person name="Guo X."/>
            <person name="Li S."/>
            <person name="Zhang J."/>
            <person name="Wu F."/>
            <person name="Li X."/>
            <person name="Wu D."/>
            <person name="Zhang M."/>
            <person name="Ou Z."/>
            <person name="Jie Z."/>
            <person name="Yan Q."/>
            <person name="Li P."/>
            <person name="Yi J."/>
            <person name="Peng Y."/>
        </authorList>
    </citation>
    <scope>NUCLEOTIDE SEQUENCE [LARGE SCALE GENOMIC DNA]</scope>
    <source>
        <strain evidence="3 4">GP24</strain>
    </source>
</reference>